<dbReference type="AlphaFoldDB" id="A0A9W3DE32"/>
<gene>
    <name evidence="3" type="primary">LOC130509823</name>
</gene>
<evidence type="ECO:0000313" key="2">
    <source>
        <dbReference type="Proteomes" id="UP000504610"/>
    </source>
</evidence>
<name>A0A9W3DE32_RAPSA</name>
<dbReference type="GeneID" id="130509823"/>
<accession>A0A9W3DE32</accession>
<dbReference type="RefSeq" id="XP_056861998.1">
    <property type="nucleotide sequence ID" value="XM_057006018.1"/>
</dbReference>
<dbReference type="PANTHER" id="PTHR46296">
    <property type="entry name" value="BNAA05G37250D PROTEIN"/>
    <property type="match status" value="1"/>
</dbReference>
<dbReference type="InterPro" id="IPR044511">
    <property type="entry name" value="At1g03370/At5g50170-like"/>
</dbReference>
<reference evidence="2" key="1">
    <citation type="journal article" date="2019" name="Database">
        <title>The radish genome database (RadishGD): an integrated information resource for radish genomics.</title>
        <authorList>
            <person name="Yu H.J."/>
            <person name="Baek S."/>
            <person name="Lee Y.J."/>
            <person name="Cho A."/>
            <person name="Mun J.H."/>
        </authorList>
    </citation>
    <scope>NUCLEOTIDE SEQUENCE [LARGE SCALE GENOMIC DNA]</scope>
    <source>
        <strain evidence="2">cv. WK10039</strain>
    </source>
</reference>
<reference evidence="3" key="2">
    <citation type="submission" date="2025-08" db="UniProtKB">
        <authorList>
            <consortium name="RefSeq"/>
        </authorList>
    </citation>
    <scope>IDENTIFICATION</scope>
    <source>
        <tissue evidence="3">Leaf</tissue>
    </source>
</reference>
<feature type="transmembrane region" description="Helical" evidence="1">
    <location>
        <begin position="152"/>
        <end position="171"/>
    </location>
</feature>
<keyword evidence="1" id="KW-0812">Transmembrane</keyword>
<evidence type="ECO:0000256" key="1">
    <source>
        <dbReference type="SAM" id="Phobius"/>
    </source>
</evidence>
<keyword evidence="2" id="KW-1185">Reference proteome</keyword>
<sequence>MDELVETGSYHASIIHCLLLSSQTSFPKTPPFFSKLSFSPFPHPRIYLPRRVVAPSMSQVPPPPPSEQQYPSTIPLSSILPTTLMNPHQTRSSSSTSRASSSAFQEFEFSGLDLPDSVGEFVVSGVLVLQCERVLQLISRFMQARKQKGEQAYYLLWHLIGSFCVYLTVFLNCKQ</sequence>
<proteinExistence type="predicted"/>
<keyword evidence="1" id="KW-0472">Membrane</keyword>
<dbReference type="Proteomes" id="UP000504610">
    <property type="component" value="Chromosome 3"/>
</dbReference>
<organism evidence="2 3">
    <name type="scientific">Raphanus sativus</name>
    <name type="common">Radish</name>
    <name type="synonym">Raphanus raphanistrum var. sativus</name>
    <dbReference type="NCBI Taxonomy" id="3726"/>
    <lineage>
        <taxon>Eukaryota</taxon>
        <taxon>Viridiplantae</taxon>
        <taxon>Streptophyta</taxon>
        <taxon>Embryophyta</taxon>
        <taxon>Tracheophyta</taxon>
        <taxon>Spermatophyta</taxon>
        <taxon>Magnoliopsida</taxon>
        <taxon>eudicotyledons</taxon>
        <taxon>Gunneridae</taxon>
        <taxon>Pentapetalae</taxon>
        <taxon>rosids</taxon>
        <taxon>malvids</taxon>
        <taxon>Brassicales</taxon>
        <taxon>Brassicaceae</taxon>
        <taxon>Brassiceae</taxon>
        <taxon>Raphanus</taxon>
    </lineage>
</organism>
<dbReference type="PANTHER" id="PTHR46296:SF8">
    <property type="entry name" value="OS06G0297800 PROTEIN"/>
    <property type="match status" value="1"/>
</dbReference>
<protein>
    <submittedName>
        <fullName evidence="3">Uncharacterized protein LOC130509823 isoform X1</fullName>
    </submittedName>
</protein>
<evidence type="ECO:0000313" key="3">
    <source>
        <dbReference type="RefSeq" id="XP_056861998.1"/>
    </source>
</evidence>
<dbReference type="KEGG" id="rsz:130509823"/>
<keyword evidence="1" id="KW-1133">Transmembrane helix</keyword>